<name>A0A4P9ZW99_9FUNG</name>
<keyword evidence="4" id="KW-1185">Reference proteome</keyword>
<reference evidence="4" key="1">
    <citation type="journal article" date="2018" name="Nat. Microbiol.">
        <title>Leveraging single-cell genomics to expand the fungal tree of life.</title>
        <authorList>
            <person name="Ahrendt S.R."/>
            <person name="Quandt C.A."/>
            <person name="Ciobanu D."/>
            <person name="Clum A."/>
            <person name="Salamov A."/>
            <person name="Andreopoulos B."/>
            <person name="Cheng J.F."/>
            <person name="Woyke T."/>
            <person name="Pelin A."/>
            <person name="Henrissat B."/>
            <person name="Reynolds N.K."/>
            <person name="Benny G.L."/>
            <person name="Smith M.E."/>
            <person name="James T.Y."/>
            <person name="Grigoriev I.V."/>
        </authorList>
    </citation>
    <scope>NUCLEOTIDE SEQUENCE [LARGE SCALE GENOMIC DNA]</scope>
    <source>
        <strain evidence="4">RSA 468</strain>
    </source>
</reference>
<evidence type="ECO:0000256" key="2">
    <source>
        <dbReference type="SAM" id="SignalP"/>
    </source>
</evidence>
<evidence type="ECO:0000313" key="4">
    <source>
        <dbReference type="Proteomes" id="UP000268162"/>
    </source>
</evidence>
<feature type="region of interest" description="Disordered" evidence="1">
    <location>
        <begin position="24"/>
        <end position="51"/>
    </location>
</feature>
<evidence type="ECO:0000256" key="1">
    <source>
        <dbReference type="SAM" id="MobiDB-lite"/>
    </source>
</evidence>
<feature type="chain" id="PRO_5020465463" evidence="2">
    <location>
        <begin position="28"/>
        <end position="629"/>
    </location>
</feature>
<protein>
    <submittedName>
        <fullName evidence="3">Uncharacterized protein</fullName>
    </submittedName>
</protein>
<accession>A0A4P9ZW99</accession>
<dbReference type="AlphaFoldDB" id="A0A4P9ZW99"/>
<gene>
    <name evidence="3" type="ORF">BJ085DRAFT_31383</name>
</gene>
<dbReference type="Proteomes" id="UP000268162">
    <property type="component" value="Unassembled WGS sequence"/>
</dbReference>
<dbReference type="EMBL" id="ML002568">
    <property type="protein sequence ID" value="RKP36950.1"/>
    <property type="molecule type" value="Genomic_DNA"/>
</dbReference>
<proteinExistence type="predicted"/>
<evidence type="ECO:0000313" key="3">
    <source>
        <dbReference type="EMBL" id="RKP36950.1"/>
    </source>
</evidence>
<sequence length="629" mass="71829">MRAFNMNYLNWAALVLTLSTRLPSAASSPMDTPASPDYEAMEIGSESQSDQPPIALSEIYSTSEALAADLQKLPKHPAEEFQKGQRIEYRQLSYELKSLIIDYAIVGNRNQLLLMNKEFNAFVKNHPYERALVQFKTFYDGIQTLKPHLVVKRLVQDANQLFPEINQLGQEAIPQLHELNQQYREAIRLSQVGIPSPLETNPDNQEYNSLLYEAIRLANQLKPFLLETTRQLQEVFEIWRRIMHHQLTGSLHYDASMRLITIAKEIGPYDTNDNVRISKARLMALYHYAKLNKDDPLYQLNAWDFINPDHLTGAALAEQFPLLALVDAQPNGHQVLQVVRTLADPELQPFIARGWKPTDLNRVRRLMSVGFLGPLEWVKIERIFTVVIPRVISLVMARLATTSRFNHLVEFMDDLPVLTNTLATEHMDNNQYYHSFNRLAVVMAAVGQHKPALEQFTRVYANDTSGIPPDELSAAQSELVHIMRFSNFSKGAKFLQEHWESTSTSNSSATSSTTANSEIREDTPEIEPRPVVKYNHMFPERIYRLLDTNQMVVAVLLTENTSEEVAKLPKKTLPTLVDLWEDFAHQMTPEKFSQLRRLAYASTQVGEELSLQVSVSQLHEFNGNIPSDF</sequence>
<feature type="compositionally biased region" description="Low complexity" evidence="1">
    <location>
        <begin position="501"/>
        <end position="517"/>
    </location>
</feature>
<feature type="region of interest" description="Disordered" evidence="1">
    <location>
        <begin position="499"/>
        <end position="526"/>
    </location>
</feature>
<keyword evidence="2" id="KW-0732">Signal</keyword>
<feature type="signal peptide" evidence="2">
    <location>
        <begin position="1"/>
        <end position="27"/>
    </location>
</feature>
<organism evidence="3 4">
    <name type="scientific">Dimargaris cristalligena</name>
    <dbReference type="NCBI Taxonomy" id="215637"/>
    <lineage>
        <taxon>Eukaryota</taxon>
        <taxon>Fungi</taxon>
        <taxon>Fungi incertae sedis</taxon>
        <taxon>Zoopagomycota</taxon>
        <taxon>Kickxellomycotina</taxon>
        <taxon>Dimargaritomycetes</taxon>
        <taxon>Dimargaritales</taxon>
        <taxon>Dimargaritaceae</taxon>
        <taxon>Dimargaris</taxon>
    </lineage>
</organism>